<evidence type="ECO:0000256" key="4">
    <source>
        <dbReference type="SAM" id="SignalP"/>
    </source>
</evidence>
<protein>
    <submittedName>
        <fullName evidence="6">Fimbrial protein</fullName>
    </submittedName>
</protein>
<feature type="domain" description="Fimbrial-type adhesion" evidence="5">
    <location>
        <begin position="204"/>
        <end position="350"/>
    </location>
</feature>
<evidence type="ECO:0000256" key="1">
    <source>
        <dbReference type="ARBA" id="ARBA00004561"/>
    </source>
</evidence>
<feature type="signal peptide" evidence="4">
    <location>
        <begin position="1"/>
        <end position="29"/>
    </location>
</feature>
<comment type="similarity">
    <text evidence="2">Belongs to the fimbrial protein family.</text>
</comment>
<evidence type="ECO:0000259" key="5">
    <source>
        <dbReference type="Pfam" id="PF00419"/>
    </source>
</evidence>
<dbReference type="Proteomes" id="UP001386437">
    <property type="component" value="Unassembled WGS sequence"/>
</dbReference>
<dbReference type="InterPro" id="IPR036937">
    <property type="entry name" value="Adhesion_dom_fimbrial_sf"/>
</dbReference>
<comment type="caution">
    <text evidence="6">The sequence shown here is derived from an EMBL/GenBank/DDBJ whole genome shotgun (WGS) entry which is preliminary data.</text>
</comment>
<evidence type="ECO:0000256" key="2">
    <source>
        <dbReference type="ARBA" id="ARBA00006671"/>
    </source>
</evidence>
<evidence type="ECO:0000256" key="3">
    <source>
        <dbReference type="ARBA" id="ARBA00023263"/>
    </source>
</evidence>
<gene>
    <name evidence="6" type="ORF">H3V53_21715</name>
</gene>
<proteinExistence type="inferred from homology"/>
<dbReference type="Pfam" id="PF00419">
    <property type="entry name" value="Fimbrial"/>
    <property type="match status" value="1"/>
</dbReference>
<evidence type="ECO:0000313" key="6">
    <source>
        <dbReference type="EMBL" id="MEI5999725.1"/>
    </source>
</evidence>
<feature type="chain" id="PRO_5046121045" evidence="4">
    <location>
        <begin position="30"/>
        <end position="350"/>
    </location>
</feature>
<dbReference type="InterPro" id="IPR000259">
    <property type="entry name" value="Adhesion_dom_fimbrial"/>
</dbReference>
<accession>A0ABU8IVR0</accession>
<keyword evidence="4" id="KW-0732">Signal</keyword>
<organism evidence="6 7">
    <name type="scientific">Paraburkholderia bengalensis</name>
    <dbReference type="NCBI Taxonomy" id="2747562"/>
    <lineage>
        <taxon>Bacteria</taxon>
        <taxon>Pseudomonadati</taxon>
        <taxon>Pseudomonadota</taxon>
        <taxon>Betaproteobacteria</taxon>
        <taxon>Burkholderiales</taxon>
        <taxon>Burkholderiaceae</taxon>
        <taxon>Paraburkholderia</taxon>
    </lineage>
</organism>
<dbReference type="SUPFAM" id="SSF49401">
    <property type="entry name" value="Bacterial adhesins"/>
    <property type="match status" value="1"/>
</dbReference>
<dbReference type="InterPro" id="IPR008966">
    <property type="entry name" value="Adhesion_dom_sf"/>
</dbReference>
<dbReference type="Gene3D" id="2.60.40.1090">
    <property type="entry name" value="Fimbrial-type adhesion domain"/>
    <property type="match status" value="1"/>
</dbReference>
<reference evidence="6 7" key="1">
    <citation type="journal article" date="2022" name="Arch. Microbiol.">
        <title>Paraburkholderia bengalensis sp. nov. isolated from roots of Oryza sativa, IR64.</title>
        <authorList>
            <person name="Nag P."/>
            <person name="Mondal N."/>
            <person name="Sarkar J."/>
            <person name="Das S."/>
        </authorList>
    </citation>
    <scope>NUCLEOTIDE SEQUENCE [LARGE SCALE GENOMIC DNA]</scope>
    <source>
        <strain evidence="6 7">IR64_4_BI</strain>
    </source>
</reference>
<dbReference type="EMBL" id="JACFYJ010000038">
    <property type="protein sequence ID" value="MEI5999725.1"/>
    <property type="molecule type" value="Genomic_DNA"/>
</dbReference>
<keyword evidence="3" id="KW-0281">Fimbrium</keyword>
<dbReference type="PANTHER" id="PTHR33420:SF14">
    <property type="entry name" value="TYPE 1 FIMBRIN D-MANNOSE SPECIFIC ADHESIN"/>
    <property type="match status" value="1"/>
</dbReference>
<keyword evidence="7" id="KW-1185">Reference proteome</keyword>
<evidence type="ECO:0000313" key="7">
    <source>
        <dbReference type="Proteomes" id="UP001386437"/>
    </source>
</evidence>
<dbReference type="Gene3D" id="2.60.40.3310">
    <property type="match status" value="1"/>
</dbReference>
<dbReference type="RefSeq" id="WP_336599734.1">
    <property type="nucleotide sequence ID" value="NZ_JACFYJ010000038.1"/>
</dbReference>
<dbReference type="PANTHER" id="PTHR33420">
    <property type="entry name" value="FIMBRIAL SUBUNIT ELFA-RELATED"/>
    <property type="match status" value="1"/>
</dbReference>
<sequence length="350" mass="34946">MAVCPCWKRLIRAALTILLIGLAPLTARAGLTCNTGNLNKVLAAGTIAIPSNTPVGATAATLAPSAFQFNCRFLSTLSPGNDTAATLYADFKTTAPLAAGYSDVYQTGIAGLGVRYTFNSTECNASNVVLSNGSIRLNCPFAGNIDGPYTPANLTVTAALIVTGAIAPGASSLTSVPAVTIGFGTSDQGGYWNQNPLYTGIATGVLVHSTCSVNSSAVAVNLPQVNTGAFSSGVGAVAGAQTFSLSLTCSTGATVLITLTDSSDPANGSATLHLASGSSAQGVGVQLLNSGGTPVAYGADSATPGNTNQWTVGASPNGTLQVPMTARYVRTGAVSAGSVKALATFTMSYQ</sequence>
<name>A0ABU8IVR0_9BURK</name>
<comment type="subcellular location">
    <subcellularLocation>
        <location evidence="1">Fimbrium</location>
    </subcellularLocation>
</comment>
<dbReference type="InterPro" id="IPR050263">
    <property type="entry name" value="Bact_Fimbrial_Adh_Pro"/>
</dbReference>